<dbReference type="Gene3D" id="1.10.10.60">
    <property type="entry name" value="Homeodomain-like"/>
    <property type="match status" value="1"/>
</dbReference>
<accession>A0A3P7LNB8</accession>
<keyword evidence="1" id="KW-0732">Signal</keyword>
<evidence type="ECO:0000256" key="1">
    <source>
        <dbReference type="SAM" id="SignalP"/>
    </source>
</evidence>
<dbReference type="OrthoDB" id="7744468at2759"/>
<feature type="chain" id="PRO_5018024592" description="MADF domain-containing protein" evidence="1">
    <location>
        <begin position="19"/>
        <end position="136"/>
    </location>
</feature>
<keyword evidence="4" id="KW-1185">Reference proteome</keyword>
<dbReference type="EMBL" id="UYYB01126708">
    <property type="protein sequence ID" value="VDM83985.1"/>
    <property type="molecule type" value="Genomic_DNA"/>
</dbReference>
<proteinExistence type="predicted"/>
<feature type="domain" description="MADF" evidence="2">
    <location>
        <begin position="49"/>
        <end position="136"/>
    </location>
</feature>
<evidence type="ECO:0000313" key="3">
    <source>
        <dbReference type="EMBL" id="VDM83985.1"/>
    </source>
</evidence>
<gene>
    <name evidence="3" type="ORF">SVUK_LOCUS18983</name>
</gene>
<dbReference type="PROSITE" id="PS51029">
    <property type="entry name" value="MADF"/>
    <property type="match status" value="1"/>
</dbReference>
<feature type="signal peptide" evidence="1">
    <location>
        <begin position="1"/>
        <end position="18"/>
    </location>
</feature>
<name>A0A3P7LNB8_STRVU</name>
<dbReference type="Proteomes" id="UP000270094">
    <property type="component" value="Unassembled WGS sequence"/>
</dbReference>
<reference evidence="3 4" key="1">
    <citation type="submission" date="2018-11" db="EMBL/GenBank/DDBJ databases">
        <authorList>
            <consortium name="Pathogen Informatics"/>
        </authorList>
    </citation>
    <scope>NUCLEOTIDE SEQUENCE [LARGE SCALE GENOMIC DNA]</scope>
</reference>
<dbReference type="Pfam" id="PF10545">
    <property type="entry name" value="MADF_DNA_bdg"/>
    <property type="match status" value="1"/>
</dbReference>
<sequence length="136" mass="15660">MWAIIDLCCALLLSFVHIVVPPSSSDFLVGSIIECNVTASCEKDDVDEKLALLVEEERTLWDPRSEDYKAKALRNLAWDKIFVKMKNKGYDRNIDELKRMWRNMRTAYIRHKAGSTGSPASTECRILKFKYLDSLV</sequence>
<evidence type="ECO:0000259" key="2">
    <source>
        <dbReference type="PROSITE" id="PS51029"/>
    </source>
</evidence>
<dbReference type="AlphaFoldDB" id="A0A3P7LNB8"/>
<dbReference type="InterPro" id="IPR006578">
    <property type="entry name" value="MADF-dom"/>
</dbReference>
<organism evidence="3 4">
    <name type="scientific">Strongylus vulgaris</name>
    <name type="common">Blood worm</name>
    <dbReference type="NCBI Taxonomy" id="40348"/>
    <lineage>
        <taxon>Eukaryota</taxon>
        <taxon>Metazoa</taxon>
        <taxon>Ecdysozoa</taxon>
        <taxon>Nematoda</taxon>
        <taxon>Chromadorea</taxon>
        <taxon>Rhabditida</taxon>
        <taxon>Rhabditina</taxon>
        <taxon>Rhabditomorpha</taxon>
        <taxon>Strongyloidea</taxon>
        <taxon>Strongylidae</taxon>
        <taxon>Strongylus</taxon>
    </lineage>
</organism>
<evidence type="ECO:0000313" key="4">
    <source>
        <dbReference type="Proteomes" id="UP000270094"/>
    </source>
</evidence>
<protein>
    <recommendedName>
        <fullName evidence="2">MADF domain-containing protein</fullName>
    </recommendedName>
</protein>